<gene>
    <name evidence="3" type="ORF">SAMN04489806_0186</name>
</gene>
<evidence type="ECO:0000259" key="2">
    <source>
        <dbReference type="Pfam" id="PF06724"/>
    </source>
</evidence>
<feature type="domain" description="DUF1206" evidence="2">
    <location>
        <begin position="199"/>
        <end position="267"/>
    </location>
</feature>
<organism evidence="3 4">
    <name type="scientific">Paramicrobacterium humi</name>
    <dbReference type="NCBI Taxonomy" id="640635"/>
    <lineage>
        <taxon>Bacteria</taxon>
        <taxon>Bacillati</taxon>
        <taxon>Actinomycetota</taxon>
        <taxon>Actinomycetes</taxon>
        <taxon>Micrococcales</taxon>
        <taxon>Microbacteriaceae</taxon>
        <taxon>Paramicrobacterium</taxon>
    </lineage>
</organism>
<evidence type="ECO:0000256" key="1">
    <source>
        <dbReference type="SAM" id="Phobius"/>
    </source>
</evidence>
<name>A0A1H4IS00_9MICO</name>
<sequence length="270" mass="27355">MAPPEDAAEDVTRSPFVRVLARVGFVANGFVHGLTGVIALVVAFGGSASSDQSGALKVIVSAPLGFIALWVIAIALWGLAVWYAFDGILKYGGGDAVSAAKKWGRRFGSWIRSIVYASLGVLAASVAIGSRSDGETTAESASRGVLVLPGGPLMLGAVGLAIVGIGIGFGVIGVRRGFRKQMNLPHGAVGRTVATLGLVGYLAKGIALLDVGVLLVVAAVKVDPDAAGGLDGALQALREAKLGPLAVAVIGVGLVAYGVFLALRGKYQRL</sequence>
<feature type="transmembrane region" description="Helical" evidence="1">
    <location>
        <begin position="193"/>
        <end position="222"/>
    </location>
</feature>
<feature type="transmembrane region" description="Helical" evidence="1">
    <location>
        <begin position="242"/>
        <end position="263"/>
    </location>
</feature>
<keyword evidence="1" id="KW-1133">Transmembrane helix</keyword>
<dbReference type="STRING" id="640635.SAMN04489806_0186"/>
<dbReference type="Pfam" id="PF06724">
    <property type="entry name" value="DUF1206"/>
    <property type="match status" value="3"/>
</dbReference>
<dbReference type="AlphaFoldDB" id="A0A1H4IS00"/>
<keyword evidence="1" id="KW-0812">Transmembrane</keyword>
<feature type="transmembrane region" description="Helical" evidence="1">
    <location>
        <begin position="110"/>
        <end position="130"/>
    </location>
</feature>
<dbReference type="InterPro" id="IPR009597">
    <property type="entry name" value="DUF1206"/>
</dbReference>
<keyword evidence="4" id="KW-1185">Reference proteome</keyword>
<proteinExistence type="predicted"/>
<feature type="transmembrane region" description="Helical" evidence="1">
    <location>
        <begin position="64"/>
        <end position="85"/>
    </location>
</feature>
<feature type="transmembrane region" description="Helical" evidence="1">
    <location>
        <begin position="23"/>
        <end position="44"/>
    </location>
</feature>
<keyword evidence="1" id="KW-0472">Membrane</keyword>
<reference evidence="3 4" key="1">
    <citation type="submission" date="2016-10" db="EMBL/GenBank/DDBJ databases">
        <authorList>
            <person name="de Groot N.N."/>
        </authorList>
    </citation>
    <scope>NUCLEOTIDE SEQUENCE [LARGE SCALE GENOMIC DNA]</scope>
    <source>
        <strain evidence="3 4">DSM 21799</strain>
    </source>
</reference>
<dbReference type="RefSeq" id="WP_091178933.1">
    <property type="nucleotide sequence ID" value="NZ_FNRY01000001.1"/>
</dbReference>
<accession>A0A1H4IS00</accession>
<dbReference type="EMBL" id="FNRY01000001">
    <property type="protein sequence ID" value="SEB36625.1"/>
    <property type="molecule type" value="Genomic_DNA"/>
</dbReference>
<evidence type="ECO:0000313" key="4">
    <source>
        <dbReference type="Proteomes" id="UP000199183"/>
    </source>
</evidence>
<feature type="domain" description="DUF1206" evidence="2">
    <location>
        <begin position="107"/>
        <end position="175"/>
    </location>
</feature>
<dbReference type="OrthoDB" id="4989054at2"/>
<protein>
    <recommendedName>
        <fullName evidence="2">DUF1206 domain-containing protein</fullName>
    </recommendedName>
</protein>
<feature type="domain" description="DUF1206" evidence="2">
    <location>
        <begin position="23"/>
        <end position="88"/>
    </location>
</feature>
<evidence type="ECO:0000313" key="3">
    <source>
        <dbReference type="EMBL" id="SEB36625.1"/>
    </source>
</evidence>
<feature type="transmembrane region" description="Helical" evidence="1">
    <location>
        <begin position="150"/>
        <end position="172"/>
    </location>
</feature>
<dbReference type="Proteomes" id="UP000199183">
    <property type="component" value="Unassembled WGS sequence"/>
</dbReference>